<comment type="caution">
    <text evidence="12">The sequence shown here is derived from an EMBL/GenBank/DDBJ whole genome shotgun (WGS) entry which is preliminary data.</text>
</comment>
<dbReference type="GeneID" id="74901913"/>
<comment type="subcellular location">
    <subcellularLocation>
        <location evidence="9">Cytoplasm</location>
    </subcellularLocation>
</comment>
<evidence type="ECO:0000256" key="9">
    <source>
        <dbReference type="HAMAP-Rule" id="MF_00772"/>
    </source>
</evidence>
<dbReference type="HAMAP" id="MF_00772">
    <property type="entry name" value="OGT"/>
    <property type="match status" value="1"/>
</dbReference>
<dbReference type="Gene3D" id="3.30.160.70">
    <property type="entry name" value="Methylated DNA-protein cysteine methyltransferase domain"/>
    <property type="match status" value="1"/>
</dbReference>
<dbReference type="FunFam" id="1.10.10.10:FF:000214">
    <property type="entry name" value="Methylated-DNA--protein-cysteine methyltransferase"/>
    <property type="match status" value="1"/>
</dbReference>
<feature type="active site" description="Nucleophile; methyl group acceptor" evidence="9">
    <location>
        <position position="134"/>
    </location>
</feature>
<name>A0A6C1TXF9_9CORY</name>
<reference evidence="12 13" key="1">
    <citation type="submission" date="2018-12" db="EMBL/GenBank/DDBJ databases">
        <title>Corynebacterium sanguinis sp. nov., a clinically-associated and environmental corynebacterium.</title>
        <authorList>
            <person name="Gonzales-Siles L."/>
            <person name="Jaen-Luchoro D."/>
            <person name="Cardew S."/>
            <person name="Inganas E."/>
            <person name="Ohlen M."/>
            <person name="Jensie-Markopolous S."/>
            <person name="Pinyeiro-Iglesias B."/>
            <person name="Molin K."/>
            <person name="Skovbjerg S."/>
            <person name="Svensson-Stadler L."/>
            <person name="Funke G."/>
            <person name="Moore E.R.B."/>
        </authorList>
    </citation>
    <scope>NUCLEOTIDE SEQUENCE [LARGE SCALE GENOMIC DNA]</scope>
    <source>
        <strain evidence="12 13">58734</strain>
    </source>
</reference>
<keyword evidence="6 9" id="KW-0227">DNA damage</keyword>
<dbReference type="EC" id="2.1.1.63" evidence="9"/>
<accession>A0A6C1TXF9</accession>
<comment type="miscellaneous">
    <text evidence="9">This enzyme catalyzes only one turnover and therefore is not strictly catalytic. According to one definition, an enzyme is a biocatalyst that acts repeatedly and over many reaction cycles.</text>
</comment>
<evidence type="ECO:0000256" key="3">
    <source>
        <dbReference type="ARBA" id="ARBA00022490"/>
    </source>
</evidence>
<keyword evidence="5 9" id="KW-0808">Transferase</keyword>
<keyword evidence="3 9" id="KW-0963">Cytoplasm</keyword>
<proteinExistence type="inferred from homology"/>
<dbReference type="SUPFAM" id="SSF46767">
    <property type="entry name" value="Methylated DNA-protein cysteine methyltransferase, C-terminal domain"/>
    <property type="match status" value="1"/>
</dbReference>
<organism evidence="12 13">
    <name type="scientific">Corynebacterium sanguinis</name>
    <dbReference type="NCBI Taxonomy" id="2594913"/>
    <lineage>
        <taxon>Bacteria</taxon>
        <taxon>Bacillati</taxon>
        <taxon>Actinomycetota</taxon>
        <taxon>Actinomycetes</taxon>
        <taxon>Mycobacteriales</taxon>
        <taxon>Corynebacteriaceae</taxon>
        <taxon>Corynebacterium</taxon>
    </lineage>
</organism>
<dbReference type="GO" id="GO:0032259">
    <property type="term" value="P:methylation"/>
    <property type="evidence" value="ECO:0007669"/>
    <property type="project" value="UniProtKB-KW"/>
</dbReference>
<dbReference type="InterPro" id="IPR008332">
    <property type="entry name" value="MethylG_MeTrfase_N"/>
</dbReference>
<dbReference type="CDD" id="cd06445">
    <property type="entry name" value="ATase"/>
    <property type="match status" value="1"/>
</dbReference>
<dbReference type="InterPro" id="IPR014048">
    <property type="entry name" value="MethylDNA_cys_MeTrfase_DNA-bd"/>
</dbReference>
<dbReference type="Gene3D" id="1.10.10.10">
    <property type="entry name" value="Winged helix-like DNA-binding domain superfamily/Winged helix DNA-binding domain"/>
    <property type="match status" value="1"/>
</dbReference>
<protein>
    <recommendedName>
        <fullName evidence="9">Methylated-DNA--protein-cysteine methyltransferase</fullName>
        <ecNumber evidence="9">2.1.1.63</ecNumber>
    </recommendedName>
    <alternativeName>
        <fullName evidence="9">6-O-methylguanine-DNA methyltransferase</fullName>
        <shortName evidence="9">MGMT</shortName>
    </alternativeName>
    <alternativeName>
        <fullName evidence="9">O-6-methylguanine-DNA-alkyltransferase</fullName>
    </alternativeName>
</protein>
<feature type="domain" description="Methylguanine DNA methyltransferase ribonuclease-like" evidence="11">
    <location>
        <begin position="5"/>
        <end position="77"/>
    </location>
</feature>
<dbReference type="GO" id="GO:0003908">
    <property type="term" value="F:methylated-DNA-[protein]-cysteine S-methyltransferase activity"/>
    <property type="evidence" value="ECO:0007669"/>
    <property type="project" value="UniProtKB-UniRule"/>
</dbReference>
<dbReference type="RefSeq" id="WP_144317893.1">
    <property type="nucleotide sequence ID" value="NZ_CP038157.1"/>
</dbReference>
<dbReference type="PROSITE" id="PS00374">
    <property type="entry name" value="MGMT"/>
    <property type="match status" value="1"/>
</dbReference>
<keyword evidence="7 9" id="KW-0234">DNA repair</keyword>
<dbReference type="EMBL" id="RXIR01000022">
    <property type="protein sequence ID" value="TVS27245.1"/>
    <property type="molecule type" value="Genomic_DNA"/>
</dbReference>
<evidence type="ECO:0000256" key="4">
    <source>
        <dbReference type="ARBA" id="ARBA00022603"/>
    </source>
</evidence>
<evidence type="ECO:0000259" key="11">
    <source>
        <dbReference type="Pfam" id="PF02870"/>
    </source>
</evidence>
<evidence type="ECO:0000256" key="5">
    <source>
        <dbReference type="ARBA" id="ARBA00022679"/>
    </source>
</evidence>
<dbReference type="Proteomes" id="UP000336646">
    <property type="component" value="Unassembled WGS sequence"/>
</dbReference>
<dbReference type="GO" id="GO:0005737">
    <property type="term" value="C:cytoplasm"/>
    <property type="evidence" value="ECO:0007669"/>
    <property type="project" value="UniProtKB-SubCell"/>
</dbReference>
<dbReference type="InterPro" id="IPR023546">
    <property type="entry name" value="MGMT"/>
</dbReference>
<sequence>MPLSWTTIDSPIGELLLVGSPEGVVRIAFECEDLDDVRRNISDRTGEQLEPGPLGQAEKQLAEYFAGQRREFNLPLDWRLSTGFRAQVQRALTGIAYGETQTYGQLAQRVGSPTAVRAVGSGCATNPLPIVVPCHRVLRSDGSLGGYRGGLEIKQYLLELESGNAPTSG</sequence>
<evidence type="ECO:0000256" key="7">
    <source>
        <dbReference type="ARBA" id="ARBA00023204"/>
    </source>
</evidence>
<dbReference type="InterPro" id="IPR001497">
    <property type="entry name" value="MethylDNA_cys_MeTrfase_AS"/>
</dbReference>
<dbReference type="PANTHER" id="PTHR10815">
    <property type="entry name" value="METHYLATED-DNA--PROTEIN-CYSTEINE METHYLTRANSFERASE"/>
    <property type="match status" value="1"/>
</dbReference>
<feature type="domain" description="Methylated-DNA-[protein]-cysteine S-methyltransferase DNA binding" evidence="10">
    <location>
        <begin position="84"/>
        <end position="162"/>
    </location>
</feature>
<dbReference type="GO" id="GO:0006307">
    <property type="term" value="P:DNA alkylation repair"/>
    <property type="evidence" value="ECO:0007669"/>
    <property type="project" value="UniProtKB-UniRule"/>
</dbReference>
<dbReference type="Pfam" id="PF02870">
    <property type="entry name" value="Methyltransf_1N"/>
    <property type="match status" value="1"/>
</dbReference>
<dbReference type="AlphaFoldDB" id="A0A6C1TXF9"/>
<evidence type="ECO:0000256" key="1">
    <source>
        <dbReference type="ARBA" id="ARBA00001286"/>
    </source>
</evidence>
<gene>
    <name evidence="12" type="ORF">EKI59_09380</name>
</gene>
<evidence type="ECO:0000256" key="6">
    <source>
        <dbReference type="ARBA" id="ARBA00022763"/>
    </source>
</evidence>
<comment type="similarity">
    <text evidence="2 9">Belongs to the MGMT family.</text>
</comment>
<evidence type="ECO:0000313" key="13">
    <source>
        <dbReference type="Proteomes" id="UP000336646"/>
    </source>
</evidence>
<comment type="function">
    <text evidence="9">Involved in the cellular defense against the biological effects of O6-methylguanine (O6-MeG) and O4-methylthymine (O4-MeT) in DNA. Repairs the methylated nucleobase in DNA by stoichiometrically transferring the methyl group to a cysteine residue in the enzyme. This is a suicide reaction: the enzyme is irreversibly inactivated.</text>
</comment>
<dbReference type="OrthoDB" id="9802228at2"/>
<evidence type="ECO:0000313" key="12">
    <source>
        <dbReference type="EMBL" id="TVS27245.1"/>
    </source>
</evidence>
<dbReference type="InterPro" id="IPR036217">
    <property type="entry name" value="MethylDNA_cys_MeTrfase_DNAb"/>
</dbReference>
<evidence type="ECO:0000256" key="8">
    <source>
        <dbReference type="ARBA" id="ARBA00049348"/>
    </source>
</evidence>
<dbReference type="SUPFAM" id="SSF53155">
    <property type="entry name" value="Methylated DNA-protein cysteine methyltransferase domain"/>
    <property type="match status" value="1"/>
</dbReference>
<dbReference type="PANTHER" id="PTHR10815:SF13">
    <property type="entry name" value="METHYLATED-DNA--PROTEIN-CYSTEINE METHYLTRANSFERASE"/>
    <property type="match status" value="1"/>
</dbReference>
<dbReference type="InterPro" id="IPR036388">
    <property type="entry name" value="WH-like_DNA-bd_sf"/>
</dbReference>
<evidence type="ECO:0000256" key="2">
    <source>
        <dbReference type="ARBA" id="ARBA00008711"/>
    </source>
</evidence>
<comment type="catalytic activity">
    <reaction evidence="1 9">
        <text>a 4-O-methyl-thymidine in DNA + L-cysteinyl-[protein] = a thymidine in DNA + S-methyl-L-cysteinyl-[protein]</text>
        <dbReference type="Rhea" id="RHEA:53428"/>
        <dbReference type="Rhea" id="RHEA-COMP:10131"/>
        <dbReference type="Rhea" id="RHEA-COMP:10132"/>
        <dbReference type="Rhea" id="RHEA-COMP:13555"/>
        <dbReference type="Rhea" id="RHEA-COMP:13556"/>
        <dbReference type="ChEBI" id="CHEBI:29950"/>
        <dbReference type="ChEBI" id="CHEBI:82612"/>
        <dbReference type="ChEBI" id="CHEBI:137386"/>
        <dbReference type="ChEBI" id="CHEBI:137387"/>
        <dbReference type="EC" id="2.1.1.63"/>
    </reaction>
</comment>
<dbReference type="InterPro" id="IPR036631">
    <property type="entry name" value="MGMT_N_sf"/>
</dbReference>
<comment type="catalytic activity">
    <reaction evidence="8 9">
        <text>a 6-O-methyl-2'-deoxyguanosine in DNA + L-cysteinyl-[protein] = S-methyl-L-cysteinyl-[protein] + a 2'-deoxyguanosine in DNA</text>
        <dbReference type="Rhea" id="RHEA:24000"/>
        <dbReference type="Rhea" id="RHEA-COMP:10131"/>
        <dbReference type="Rhea" id="RHEA-COMP:10132"/>
        <dbReference type="Rhea" id="RHEA-COMP:11367"/>
        <dbReference type="Rhea" id="RHEA-COMP:11368"/>
        <dbReference type="ChEBI" id="CHEBI:29950"/>
        <dbReference type="ChEBI" id="CHEBI:82612"/>
        <dbReference type="ChEBI" id="CHEBI:85445"/>
        <dbReference type="ChEBI" id="CHEBI:85448"/>
        <dbReference type="EC" id="2.1.1.63"/>
    </reaction>
</comment>
<evidence type="ECO:0000259" key="10">
    <source>
        <dbReference type="Pfam" id="PF01035"/>
    </source>
</evidence>
<dbReference type="Pfam" id="PF01035">
    <property type="entry name" value="DNA_binding_1"/>
    <property type="match status" value="1"/>
</dbReference>
<dbReference type="NCBIfam" id="TIGR00589">
    <property type="entry name" value="ogt"/>
    <property type="match status" value="1"/>
</dbReference>
<keyword evidence="4 9" id="KW-0489">Methyltransferase</keyword>